<feature type="domain" description="Helicase ATP-binding" evidence="9">
    <location>
        <begin position="158"/>
        <end position="329"/>
    </location>
</feature>
<evidence type="ECO:0000256" key="8">
    <source>
        <dbReference type="ARBA" id="ARBA00023163"/>
    </source>
</evidence>
<keyword evidence="4" id="KW-0067">ATP-binding</keyword>
<evidence type="ECO:0000256" key="6">
    <source>
        <dbReference type="ARBA" id="ARBA00023125"/>
    </source>
</evidence>
<reference evidence="11 12" key="1">
    <citation type="submission" date="2019-11" db="EMBL/GenBank/DDBJ databases">
        <title>Comparative genomics of hydrocarbon-degrading Desulfosarcina strains.</title>
        <authorList>
            <person name="Watanabe M."/>
            <person name="Kojima H."/>
            <person name="Fukui M."/>
        </authorList>
    </citation>
    <scope>NUCLEOTIDE SEQUENCE [LARGE SCALE GENOMIC DNA]</scope>
    <source>
        <strain evidence="12">oXyS1</strain>
    </source>
</reference>
<dbReference type="SMART" id="SM00487">
    <property type="entry name" value="DEXDc"/>
    <property type="match status" value="1"/>
</dbReference>
<dbReference type="InterPro" id="IPR000330">
    <property type="entry name" value="SNF2_N"/>
</dbReference>
<dbReference type="SUPFAM" id="SSF52540">
    <property type="entry name" value="P-loop containing nucleoside triphosphate hydrolases"/>
    <property type="match status" value="2"/>
</dbReference>
<keyword evidence="8" id="KW-0804">Transcription</keyword>
<dbReference type="GO" id="GO:0016817">
    <property type="term" value="F:hydrolase activity, acting on acid anhydrides"/>
    <property type="evidence" value="ECO:0007669"/>
    <property type="project" value="InterPro"/>
</dbReference>
<dbReference type="CDD" id="cd18793">
    <property type="entry name" value="SF2_C_SNF"/>
    <property type="match status" value="1"/>
</dbReference>
<dbReference type="Gene3D" id="3.30.360.80">
    <property type="match status" value="1"/>
</dbReference>
<keyword evidence="7" id="KW-0010">Activator</keyword>
<dbReference type="InterPro" id="IPR027417">
    <property type="entry name" value="P-loop_NTPase"/>
</dbReference>
<organism evidence="11 12">
    <name type="scientific">Desulfosarcina ovata subsp. ovata</name>
    <dbReference type="NCBI Taxonomy" id="2752305"/>
    <lineage>
        <taxon>Bacteria</taxon>
        <taxon>Pseudomonadati</taxon>
        <taxon>Thermodesulfobacteriota</taxon>
        <taxon>Desulfobacteria</taxon>
        <taxon>Desulfobacterales</taxon>
        <taxon>Desulfosarcinaceae</taxon>
        <taxon>Desulfosarcina</taxon>
    </lineage>
</organism>
<dbReference type="GO" id="GO:0005524">
    <property type="term" value="F:ATP binding"/>
    <property type="evidence" value="ECO:0007669"/>
    <property type="project" value="UniProtKB-KW"/>
</dbReference>
<dbReference type="PANTHER" id="PTHR45766">
    <property type="entry name" value="DNA ANNEALING HELICASE AND ENDONUCLEASE ZRANB3 FAMILY MEMBER"/>
    <property type="match status" value="1"/>
</dbReference>
<dbReference type="InterPro" id="IPR001650">
    <property type="entry name" value="Helicase_C-like"/>
</dbReference>
<evidence type="ECO:0000256" key="7">
    <source>
        <dbReference type="ARBA" id="ARBA00023159"/>
    </source>
</evidence>
<dbReference type="SMART" id="SM00490">
    <property type="entry name" value="HELICc"/>
    <property type="match status" value="1"/>
</dbReference>
<dbReference type="GO" id="GO:0004386">
    <property type="term" value="F:helicase activity"/>
    <property type="evidence" value="ECO:0007669"/>
    <property type="project" value="UniProtKB-KW"/>
</dbReference>
<dbReference type="AlphaFoldDB" id="A0A5K8AIJ9"/>
<dbReference type="PANTHER" id="PTHR45766:SF6">
    <property type="entry name" value="SWI_SNF-RELATED MATRIX-ASSOCIATED ACTIN-DEPENDENT REGULATOR OF CHROMATIN SUBFAMILY A-LIKE PROTEIN 1"/>
    <property type="match status" value="1"/>
</dbReference>
<evidence type="ECO:0000313" key="12">
    <source>
        <dbReference type="Proteomes" id="UP000422108"/>
    </source>
</evidence>
<dbReference type="NCBIfam" id="NF003426">
    <property type="entry name" value="PRK04914.1"/>
    <property type="match status" value="1"/>
</dbReference>
<dbReference type="InterPro" id="IPR040766">
    <property type="entry name" value="Tudor_2_RapA"/>
</dbReference>
<evidence type="ECO:0000256" key="4">
    <source>
        <dbReference type="ARBA" id="ARBA00022840"/>
    </source>
</evidence>
<dbReference type="GO" id="GO:0003677">
    <property type="term" value="F:DNA binding"/>
    <property type="evidence" value="ECO:0007669"/>
    <property type="project" value="UniProtKB-KW"/>
</dbReference>
<keyword evidence="1" id="KW-0547">Nucleotide-binding</keyword>
<name>A0A5K8AIJ9_9BACT</name>
<dbReference type="InterPro" id="IPR040765">
    <property type="entry name" value="Tudor_1_RapA"/>
</dbReference>
<dbReference type="Gene3D" id="2.30.30.930">
    <property type="match status" value="1"/>
</dbReference>
<evidence type="ECO:0000256" key="1">
    <source>
        <dbReference type="ARBA" id="ARBA00022741"/>
    </source>
</evidence>
<dbReference type="PROSITE" id="PS51192">
    <property type="entry name" value="HELICASE_ATP_BIND_1"/>
    <property type="match status" value="1"/>
</dbReference>
<evidence type="ECO:0000259" key="10">
    <source>
        <dbReference type="PROSITE" id="PS51194"/>
    </source>
</evidence>
<keyword evidence="6" id="KW-0238">DNA-binding</keyword>
<dbReference type="InterPro" id="IPR022737">
    <property type="entry name" value="RapA_C"/>
</dbReference>
<dbReference type="Gene3D" id="2.30.30.140">
    <property type="match status" value="1"/>
</dbReference>
<dbReference type="Gene3D" id="3.40.50.10810">
    <property type="entry name" value="Tandem AAA-ATPase domain"/>
    <property type="match status" value="1"/>
</dbReference>
<evidence type="ECO:0000256" key="5">
    <source>
        <dbReference type="ARBA" id="ARBA00023015"/>
    </source>
</evidence>
<accession>A0A5K8AIJ9</accession>
<dbReference type="EMBL" id="AP021879">
    <property type="protein sequence ID" value="BBO92319.1"/>
    <property type="molecule type" value="Genomic_DNA"/>
</dbReference>
<dbReference type="Pfam" id="PF12137">
    <property type="entry name" value="RapA_C"/>
    <property type="match status" value="1"/>
</dbReference>
<dbReference type="InterPro" id="IPR049730">
    <property type="entry name" value="SNF2/RAD54-like_C"/>
</dbReference>
<dbReference type="InterPro" id="IPR038718">
    <property type="entry name" value="SNF2-like_sf"/>
</dbReference>
<evidence type="ECO:0000259" key="9">
    <source>
        <dbReference type="PROSITE" id="PS51192"/>
    </source>
</evidence>
<proteinExistence type="predicted"/>
<keyword evidence="12" id="KW-1185">Reference proteome</keyword>
<dbReference type="InterPro" id="IPR057342">
    <property type="entry name" value="DEXDc_RapA"/>
</dbReference>
<dbReference type="Pfam" id="PF18337">
    <property type="entry name" value="Tudor_RapA"/>
    <property type="match status" value="1"/>
</dbReference>
<dbReference type="CDD" id="cd18011">
    <property type="entry name" value="DEXDc_RapA"/>
    <property type="match status" value="1"/>
</dbReference>
<sequence length="939" mass="103940">MFDFVPGQRWSSEMEPELGVGIVDAVDGRRVHLRFPDSGLLRIYAAHSAPLQRAVFHPGDRVTGENGAALTVSRVETVDGLTVYHGDGMRLTEDRLVGTPALDTPKARLLAGQRDLSSHFDLRRRILDYRCRMTGAAAQGFIGGRVELIPHQFAIAAEVASRRFPRVLLADETGLGKTIEAGLVLHRLVFTGRIHRALLIVPDALVVQWFVELARRFNLQFRIFDEETIPATPAPTPPTVDNPFAEEPLGLCGFSFVRQASPAVQERLLDGQWDMVVVDEAHHMQPGDPLFKRIQRLGRRAPRMILITATPGHLAARSHFARLRLLDPHRYGDYERFKTESATFGELARMARMLDGRSEIDPAAQARLGRLLDMPPAGLKAELNREAGRQKLMHLLIDRHGTGRVMFKTTRRTVTGFPGRRAHLIALDPDAADDADRRRLSRECLDDGRDDKAGLPVDFTADPRVAWLDGYLRAHRDAKILLICRTAHKVNALYDALDRRINAPIGRYHEQMTLVQRDRNAAWFADPQGATLLLCSEIGSEGRNFQSARHLVLFDLPWDAELLEQRIGRLDRIGQTGVVQVMVPYVRGTGGEVLARWYHEAMGAFEATVPASGWVMQRMRKVLMALIDNPAGPVDPVRLNRIIRSSRVAVSRQQRRIDTGRDCLLELDALPPDRVAELLDRIRAVDGDPCFQELIEPLLDIWGITMEPLADGAFRLTPDHRYANPLPGFRPSGMNVTLDRSLALAREDLGFLTWDHPLVTGAMDQYLGSGKGSTAFSHVPGNGVPEIFLEMLFVIESTAATDPFVSAFLPPAPIRVVVDHLLRDGSAALPDSTGMADGSAKRFARLLPVVSRLIPDMVAAGQSIAEETAKPVIAAARQNAHQTMNDTVSRLQTLSRVNAAIGQAEIDEAIGDRDAVLAAMDAATVRLDALRLVTRGDFP</sequence>
<keyword evidence="2" id="KW-0378">Hydrolase</keyword>
<dbReference type="InterPro" id="IPR014001">
    <property type="entry name" value="Helicase_ATP-bd"/>
</dbReference>
<dbReference type="Pfam" id="PF18339">
    <property type="entry name" value="Tudor_1_RapA"/>
    <property type="match status" value="1"/>
</dbReference>
<dbReference type="PROSITE" id="PS51194">
    <property type="entry name" value="HELICASE_CTER"/>
    <property type="match status" value="1"/>
</dbReference>
<evidence type="ECO:0000313" key="11">
    <source>
        <dbReference type="EMBL" id="BBO92319.1"/>
    </source>
</evidence>
<keyword evidence="3" id="KW-0347">Helicase</keyword>
<evidence type="ECO:0000256" key="2">
    <source>
        <dbReference type="ARBA" id="ARBA00022801"/>
    </source>
</evidence>
<protein>
    <submittedName>
        <fullName evidence="11">RNA polymerase-associated protein RapA</fullName>
    </submittedName>
</protein>
<evidence type="ECO:0000256" key="3">
    <source>
        <dbReference type="ARBA" id="ARBA00022806"/>
    </source>
</evidence>
<dbReference type="Proteomes" id="UP000422108">
    <property type="component" value="Chromosome"/>
</dbReference>
<dbReference type="RefSeq" id="WP_155313081.1">
    <property type="nucleotide sequence ID" value="NZ_AP021879.1"/>
</dbReference>
<keyword evidence="5" id="KW-0805">Transcription regulation</keyword>
<dbReference type="Pfam" id="PF00271">
    <property type="entry name" value="Helicase_C"/>
    <property type="match status" value="1"/>
</dbReference>
<dbReference type="Pfam" id="PF00176">
    <property type="entry name" value="SNF2-rel_dom"/>
    <property type="match status" value="1"/>
</dbReference>
<feature type="domain" description="Helicase C-terminal" evidence="10">
    <location>
        <begin position="467"/>
        <end position="627"/>
    </location>
</feature>
<gene>
    <name evidence="11" type="primary">rapA</name>
    <name evidence="11" type="ORF">DSCOOX_54990</name>
</gene>
<dbReference type="Gene3D" id="3.40.50.300">
    <property type="entry name" value="P-loop containing nucleotide triphosphate hydrolases"/>
    <property type="match status" value="1"/>
</dbReference>
<dbReference type="Gene3D" id="6.10.140.1500">
    <property type="match status" value="1"/>
</dbReference>